<dbReference type="Proteomes" id="UP000026960">
    <property type="component" value="Chromosome 1"/>
</dbReference>
<organism evidence="2">
    <name type="scientific">Oryza barthii</name>
    <dbReference type="NCBI Taxonomy" id="65489"/>
    <lineage>
        <taxon>Eukaryota</taxon>
        <taxon>Viridiplantae</taxon>
        <taxon>Streptophyta</taxon>
        <taxon>Embryophyta</taxon>
        <taxon>Tracheophyta</taxon>
        <taxon>Spermatophyta</taxon>
        <taxon>Magnoliopsida</taxon>
        <taxon>Liliopsida</taxon>
        <taxon>Poales</taxon>
        <taxon>Poaceae</taxon>
        <taxon>BOP clade</taxon>
        <taxon>Oryzoideae</taxon>
        <taxon>Oryzeae</taxon>
        <taxon>Oryzinae</taxon>
        <taxon>Oryza</taxon>
    </lineage>
</organism>
<feature type="region of interest" description="Disordered" evidence="1">
    <location>
        <begin position="21"/>
        <end position="42"/>
    </location>
</feature>
<name>A0A0D3ENW4_9ORYZ</name>
<keyword evidence="3" id="KW-1185">Reference proteome</keyword>
<dbReference type="Gramene" id="OBART01G15760.1">
    <property type="protein sequence ID" value="OBART01G15760.1"/>
    <property type="gene ID" value="OBART01G15760"/>
</dbReference>
<dbReference type="AlphaFoldDB" id="A0A0D3ENW4"/>
<accession>A0A0D3ENW4</accession>
<evidence type="ECO:0000256" key="1">
    <source>
        <dbReference type="SAM" id="MobiDB-lite"/>
    </source>
</evidence>
<evidence type="ECO:0000313" key="2">
    <source>
        <dbReference type="EnsemblPlants" id="OBART01G15760.1"/>
    </source>
</evidence>
<evidence type="ECO:0000313" key="3">
    <source>
        <dbReference type="Proteomes" id="UP000026960"/>
    </source>
</evidence>
<proteinExistence type="predicted"/>
<reference evidence="2" key="1">
    <citation type="journal article" date="2009" name="Rice">
        <title>De Novo Next Generation Sequencing of Plant Genomes.</title>
        <authorList>
            <person name="Rounsley S."/>
            <person name="Marri P.R."/>
            <person name="Yu Y."/>
            <person name="He R."/>
            <person name="Sisneros N."/>
            <person name="Goicoechea J.L."/>
            <person name="Lee S.J."/>
            <person name="Angelova A."/>
            <person name="Kudrna D."/>
            <person name="Luo M."/>
            <person name="Affourtit J."/>
            <person name="Desany B."/>
            <person name="Knight J."/>
            <person name="Niazi F."/>
            <person name="Egholm M."/>
            <person name="Wing R.A."/>
        </authorList>
    </citation>
    <scope>NUCLEOTIDE SEQUENCE [LARGE SCALE GENOMIC DNA]</scope>
    <source>
        <strain evidence="2">cv. IRGC 105608</strain>
    </source>
</reference>
<dbReference type="HOGENOM" id="CLU_2486912_0_0_1"/>
<dbReference type="EnsemblPlants" id="OBART01G15760.1">
    <property type="protein sequence ID" value="OBART01G15760.1"/>
    <property type="gene ID" value="OBART01G15760"/>
</dbReference>
<sequence length="87" mass="9525">MVWNSGSSLLLIFLQHRRAPRGTCGSPSTAPAPTTKLEQRKAADSLPENVVVGMNFSLIDPWNSALKCAHKWSGSSSRRTGDVMRQE</sequence>
<protein>
    <submittedName>
        <fullName evidence="2">Uncharacterized protein</fullName>
    </submittedName>
</protein>
<dbReference type="PaxDb" id="65489-OBART01G15760.1"/>
<reference evidence="2" key="2">
    <citation type="submission" date="2015-03" db="UniProtKB">
        <authorList>
            <consortium name="EnsemblPlants"/>
        </authorList>
    </citation>
    <scope>IDENTIFICATION</scope>
</reference>